<reference evidence="2" key="1">
    <citation type="journal article" date="2024" name="FEMS Microbiol. Lett.">
        <title>Genomic insights into Spiroplasma endosymbionts that induce male-killing and protective phenotypes in the pea aphid.</title>
        <authorList>
            <person name="Arai H."/>
            <person name="Legeai F."/>
            <person name="Kageyama D."/>
            <person name="Sugio A."/>
            <person name="Simon J.C."/>
        </authorList>
    </citation>
    <scope>NUCLEOTIDE SEQUENCE [LARGE SCALE GENOMIC DNA]</scope>
    <source>
        <strain evidence="2">sAp269</strain>
    </source>
</reference>
<evidence type="ECO:0000313" key="2">
    <source>
        <dbReference type="Proteomes" id="UP001473424"/>
    </source>
</evidence>
<accession>A0ABN7BTS4</accession>
<organism evidence="1 2">
    <name type="scientific">Spiroplasma ixodetis</name>
    <dbReference type="NCBI Taxonomy" id="2141"/>
    <lineage>
        <taxon>Bacteria</taxon>
        <taxon>Bacillati</taxon>
        <taxon>Mycoplasmatota</taxon>
        <taxon>Mollicutes</taxon>
        <taxon>Entomoplasmatales</taxon>
        <taxon>Spiroplasmataceae</taxon>
        <taxon>Spiroplasma</taxon>
    </lineage>
</organism>
<protein>
    <recommendedName>
        <fullName evidence="3">Transmembrane protein</fullName>
    </recommendedName>
</protein>
<proteinExistence type="predicted"/>
<name>A0ABN7BTS4_9MOLU</name>
<keyword evidence="2" id="KW-1185">Reference proteome</keyword>
<gene>
    <name evidence="1" type="ORF">SAP269_09250</name>
</gene>
<dbReference type="EMBL" id="AP028955">
    <property type="protein sequence ID" value="BET38336.1"/>
    <property type="molecule type" value="Genomic_DNA"/>
</dbReference>
<evidence type="ECO:0000313" key="1">
    <source>
        <dbReference type="EMBL" id="BET38336.1"/>
    </source>
</evidence>
<dbReference type="Proteomes" id="UP001473424">
    <property type="component" value="Chromosome"/>
</dbReference>
<sequence>MWKIMSAQQQQQPNKEIFEKLQGEKDKKEKANTSSGGSSRNWIVKFAKDVAYISFFPYIWLKKLLFSLFNNRTKKPKLNQSVNIIKNKDNVNQNNNVSTNSNGQVSFKEVDALDPENETVVEATAEALKLKGNTTNPFQNVAHSCNREEIPVVSTTTSGKKFTT</sequence>
<evidence type="ECO:0008006" key="3">
    <source>
        <dbReference type="Google" id="ProtNLM"/>
    </source>
</evidence>